<dbReference type="Gene3D" id="3.40.50.300">
    <property type="entry name" value="P-loop containing nucleotide triphosphate hydrolases"/>
    <property type="match status" value="1"/>
</dbReference>
<feature type="transmembrane region" description="Helical" evidence="1">
    <location>
        <begin position="515"/>
        <end position="535"/>
    </location>
</feature>
<dbReference type="InterPro" id="IPR027417">
    <property type="entry name" value="P-loop_NTPase"/>
</dbReference>
<protein>
    <recommendedName>
        <fullName evidence="2">HTH cro/C1-type domain-containing protein</fullName>
    </recommendedName>
</protein>
<dbReference type="EMBL" id="VYTZ01000002">
    <property type="protein sequence ID" value="KAA9380420.1"/>
    <property type="molecule type" value="Genomic_DNA"/>
</dbReference>
<dbReference type="Pfam" id="PF20703">
    <property type="entry name" value="nSTAND1"/>
    <property type="match status" value="1"/>
</dbReference>
<dbReference type="InterPro" id="IPR001387">
    <property type="entry name" value="Cro/C1-type_HTH"/>
</dbReference>
<dbReference type="AlphaFoldDB" id="A0A5J5K6J5"/>
<dbReference type="SMART" id="SM00530">
    <property type="entry name" value="HTH_XRE"/>
    <property type="match status" value="1"/>
</dbReference>
<name>A0A5J5K6J5_9ACTN</name>
<evidence type="ECO:0000313" key="3">
    <source>
        <dbReference type="EMBL" id="KAA9380420.1"/>
    </source>
</evidence>
<feature type="domain" description="HTH cro/C1-type" evidence="2">
    <location>
        <begin position="23"/>
        <end position="79"/>
    </location>
</feature>
<dbReference type="InterPro" id="IPR011044">
    <property type="entry name" value="Quino_amine_DH_bsu"/>
</dbReference>
<keyword evidence="1" id="KW-0812">Transmembrane</keyword>
<proteinExistence type="predicted"/>
<evidence type="ECO:0000256" key="1">
    <source>
        <dbReference type="SAM" id="Phobius"/>
    </source>
</evidence>
<evidence type="ECO:0000259" key="2">
    <source>
        <dbReference type="SMART" id="SM00530"/>
    </source>
</evidence>
<dbReference type="SUPFAM" id="SSF50969">
    <property type="entry name" value="YVTN repeat-like/Quinoprotein amine dehydrogenase"/>
    <property type="match status" value="1"/>
</dbReference>
<dbReference type="SUPFAM" id="SSF52540">
    <property type="entry name" value="P-loop containing nucleoside triphosphate hydrolases"/>
    <property type="match status" value="1"/>
</dbReference>
<keyword evidence="1" id="KW-1133">Transmembrane helix</keyword>
<sequence>MAMPRQERPLGAEDTPLLRFAGDLRRLRQQAGQPPYRELGRRARYSAAALSEAVAGRRLPSLAVTLAFVAACDGDVDAWRDRWRDLAASDATVDEQAPSPYVGLAAYQVEDADRFFGREALTEALVRLVDERPFVGVFGASGAGKSSLLRAGLAAKSKRTALVLTPGHDPVTEVATVVAGLVDEPLAPLREQLAADPHALRHRLSEVPGELLLIVDQFEEVFTLCADDDRLWLVRALTAAASPRSRVVLGVRADFYGHCSRHPELVAALYRAQLLVGPMSADDLRRAVTEPAARAGVSVEGALLARLMSDVTGQPSALPLVSHALAETWRRRRGMTLTLAGYEDVGGVEHALARTAEQTFQQLAGEERDAARLMFLRLVTPGDGTEDTKRRIRRDELAEPRGPLERFAAARLVSLDDHGAELVHEALLRAWPRLAAWIAEDRDILRSHHRVIEAAAAWQGHGRDPDLLWRGEHLALIHRLRDRLNPIEHDFLDAGLTAQVLRATELRRRRRRLRMLIAALSALVVLLAGAVGLGVTAKREADRQRNDAIGLRAADAARALLLTRPRDAAALALAAYRISPTPETRAALILADAATGASVLGEGYIDSPGRIAVTIRADESAVPPGYRLWRRDGTGWRPAGVLPGGSFYYATSADESHVITWNGTAFTSHLWDVSDPDHPREIALPAGLPMVRGVTRDGSLVMATGTDRTAVVWQVAGGAVRRLSAGDVEDASVVPDGSEGVLIRRDSGAYAAELWRLDGVRIATLMRTPDVVYPIAGPAGTVAVLGRTSGNLTLLKATDPSSPRTVVEAGGVKFPARVAFDPQGRMAAVVDDASIRMWDLASGAEVMSLRVEGLDLTNPRFLPETGELLLISIQKGALWRLDPDVPRVIGDICAGPVELDWDRYLPDTPRFPLCPTTPSPTARRR</sequence>
<dbReference type="Proteomes" id="UP000327011">
    <property type="component" value="Unassembled WGS sequence"/>
</dbReference>
<dbReference type="InterPro" id="IPR015943">
    <property type="entry name" value="WD40/YVTN_repeat-like_dom_sf"/>
</dbReference>
<accession>A0A5J5K6J5</accession>
<gene>
    <name evidence="3" type="ORF">F5972_04455</name>
</gene>
<comment type="caution">
    <text evidence="3">The sequence shown here is derived from an EMBL/GenBank/DDBJ whole genome shotgun (WGS) entry which is preliminary data.</text>
</comment>
<organism evidence="3 4">
    <name type="scientific">Microbispora cellulosiformans</name>
    <dbReference type="NCBI Taxonomy" id="2614688"/>
    <lineage>
        <taxon>Bacteria</taxon>
        <taxon>Bacillati</taxon>
        <taxon>Actinomycetota</taxon>
        <taxon>Actinomycetes</taxon>
        <taxon>Streptosporangiales</taxon>
        <taxon>Streptosporangiaceae</taxon>
        <taxon>Microbispora</taxon>
    </lineage>
</organism>
<reference evidence="3 4" key="1">
    <citation type="submission" date="2019-09" db="EMBL/GenBank/DDBJ databases">
        <title>Screening of Novel Bioactive Compounds from Soil-Associated.</title>
        <authorList>
            <person name="Gong X."/>
        </authorList>
    </citation>
    <scope>NUCLEOTIDE SEQUENCE [LARGE SCALE GENOMIC DNA]</scope>
    <source>
        <strain evidence="3 4">Gxj-6</strain>
    </source>
</reference>
<dbReference type="Gene3D" id="2.130.10.10">
    <property type="entry name" value="YVTN repeat-like/Quinoprotein amine dehydrogenase"/>
    <property type="match status" value="1"/>
</dbReference>
<keyword evidence="1" id="KW-0472">Membrane</keyword>
<evidence type="ECO:0000313" key="4">
    <source>
        <dbReference type="Proteomes" id="UP000327011"/>
    </source>
</evidence>
<dbReference type="InterPro" id="IPR049052">
    <property type="entry name" value="nSTAND1"/>
</dbReference>
<keyword evidence="4" id="KW-1185">Reference proteome</keyword>